<accession>A0ABY4NSM3</accession>
<protein>
    <submittedName>
        <fullName evidence="1">Uncharacterized protein</fullName>
    </submittedName>
</protein>
<dbReference type="Proteomes" id="UP000830158">
    <property type="component" value="Chromosome"/>
</dbReference>
<dbReference type="RefSeq" id="WP_116113498.1">
    <property type="nucleotide sequence ID" value="NZ_CP091196.1"/>
</dbReference>
<dbReference type="EMBL" id="CP091196">
    <property type="protein sequence ID" value="UQS23065.1"/>
    <property type="molecule type" value="Genomic_DNA"/>
</dbReference>
<name>A0ABY4NSM3_9PSEU</name>
<reference evidence="1" key="1">
    <citation type="submission" date="2022-01" db="EMBL/GenBank/DDBJ databases">
        <title>PSI-footprinting approach for the identification of protein synthesis inhibitor producers.</title>
        <authorList>
            <person name="Handel F."/>
            <person name="Kulik A."/>
            <person name="Wex K.W."/>
            <person name="Berscheid A."/>
            <person name="Saur J.S."/>
            <person name="Winkler A."/>
            <person name="Wibberg D."/>
            <person name="Kalinowski J."/>
            <person name="Broetz-Oesterhelt H."/>
            <person name="Mast Y."/>
        </authorList>
    </citation>
    <scope>NUCLEOTIDE SEQUENCE</scope>
    <source>
        <strain evidence="1">KNN 49.3e</strain>
    </source>
</reference>
<sequence>MDFLNAHALPDGQVLVEMSPNVAQCLYAIAGELLTALETGHRGRRPLRDEDLFPDAYLLIREARGFRERHGAAMRERVTTAVRAIVRGWPGTPAFTLDPASLRAWMITFGHAQVLYLRKPRWRDGRAWDRFPVSERDVTLGWLAHAQDAVALACAVSLCEPPVSGT</sequence>
<keyword evidence="2" id="KW-1185">Reference proteome</keyword>
<gene>
    <name evidence="1" type="ORF">L1857_09675</name>
</gene>
<evidence type="ECO:0000313" key="1">
    <source>
        <dbReference type="EMBL" id="UQS23065.1"/>
    </source>
</evidence>
<organism evidence="1 2">
    <name type="scientific">Amycolatopsis thermalba</name>
    <dbReference type="NCBI Taxonomy" id="944492"/>
    <lineage>
        <taxon>Bacteria</taxon>
        <taxon>Bacillati</taxon>
        <taxon>Actinomycetota</taxon>
        <taxon>Actinomycetes</taxon>
        <taxon>Pseudonocardiales</taxon>
        <taxon>Pseudonocardiaceae</taxon>
        <taxon>Amycolatopsis</taxon>
    </lineage>
</organism>
<proteinExistence type="predicted"/>
<evidence type="ECO:0000313" key="2">
    <source>
        <dbReference type="Proteomes" id="UP000830158"/>
    </source>
</evidence>